<evidence type="ECO:0000313" key="3">
    <source>
        <dbReference type="Proteomes" id="UP000828390"/>
    </source>
</evidence>
<keyword evidence="3" id="KW-1185">Reference proteome</keyword>
<evidence type="ECO:0000256" key="1">
    <source>
        <dbReference type="SAM" id="MobiDB-lite"/>
    </source>
</evidence>
<evidence type="ECO:0000313" key="2">
    <source>
        <dbReference type="EMBL" id="KAH3873359.1"/>
    </source>
</evidence>
<organism evidence="2 3">
    <name type="scientific">Dreissena polymorpha</name>
    <name type="common">Zebra mussel</name>
    <name type="synonym">Mytilus polymorpha</name>
    <dbReference type="NCBI Taxonomy" id="45954"/>
    <lineage>
        <taxon>Eukaryota</taxon>
        <taxon>Metazoa</taxon>
        <taxon>Spiralia</taxon>
        <taxon>Lophotrochozoa</taxon>
        <taxon>Mollusca</taxon>
        <taxon>Bivalvia</taxon>
        <taxon>Autobranchia</taxon>
        <taxon>Heteroconchia</taxon>
        <taxon>Euheterodonta</taxon>
        <taxon>Imparidentia</taxon>
        <taxon>Neoheterodontei</taxon>
        <taxon>Myida</taxon>
        <taxon>Dreissenoidea</taxon>
        <taxon>Dreissenidae</taxon>
        <taxon>Dreissena</taxon>
    </lineage>
</organism>
<dbReference type="AlphaFoldDB" id="A0A9D4RM16"/>
<gene>
    <name evidence="2" type="ORF">DPMN_036593</name>
</gene>
<accession>A0A9D4RM16</accession>
<comment type="caution">
    <text evidence="2">The sequence shown here is derived from an EMBL/GenBank/DDBJ whole genome shotgun (WGS) entry which is preliminary data.</text>
</comment>
<reference evidence="2" key="2">
    <citation type="submission" date="2020-11" db="EMBL/GenBank/DDBJ databases">
        <authorList>
            <person name="McCartney M.A."/>
            <person name="Auch B."/>
            <person name="Kono T."/>
            <person name="Mallez S."/>
            <person name="Becker A."/>
            <person name="Gohl D.M."/>
            <person name="Silverstein K.A.T."/>
            <person name="Koren S."/>
            <person name="Bechman K.B."/>
            <person name="Herman A."/>
            <person name="Abrahante J.E."/>
            <person name="Garbe J."/>
        </authorList>
    </citation>
    <scope>NUCLEOTIDE SEQUENCE</scope>
    <source>
        <strain evidence="2">Duluth1</strain>
        <tissue evidence="2">Whole animal</tissue>
    </source>
</reference>
<feature type="region of interest" description="Disordered" evidence="1">
    <location>
        <begin position="29"/>
        <end position="50"/>
    </location>
</feature>
<name>A0A9D4RM16_DREPO</name>
<feature type="compositionally biased region" description="Polar residues" evidence="1">
    <location>
        <begin position="40"/>
        <end position="50"/>
    </location>
</feature>
<dbReference type="Proteomes" id="UP000828390">
    <property type="component" value="Unassembled WGS sequence"/>
</dbReference>
<reference evidence="2" key="1">
    <citation type="journal article" date="2019" name="bioRxiv">
        <title>The Genome of the Zebra Mussel, Dreissena polymorpha: A Resource for Invasive Species Research.</title>
        <authorList>
            <person name="McCartney M.A."/>
            <person name="Auch B."/>
            <person name="Kono T."/>
            <person name="Mallez S."/>
            <person name="Zhang Y."/>
            <person name="Obille A."/>
            <person name="Becker A."/>
            <person name="Abrahante J.E."/>
            <person name="Garbe J."/>
            <person name="Badalamenti J.P."/>
            <person name="Herman A."/>
            <person name="Mangelson H."/>
            <person name="Liachko I."/>
            <person name="Sullivan S."/>
            <person name="Sone E.D."/>
            <person name="Koren S."/>
            <person name="Silverstein K.A.T."/>
            <person name="Beckman K.B."/>
            <person name="Gohl D.M."/>
        </authorList>
    </citation>
    <scope>NUCLEOTIDE SEQUENCE</scope>
    <source>
        <strain evidence="2">Duluth1</strain>
        <tissue evidence="2">Whole animal</tissue>
    </source>
</reference>
<protein>
    <submittedName>
        <fullName evidence="2">Uncharacterized protein</fullName>
    </submittedName>
</protein>
<dbReference type="EMBL" id="JAIWYP010000002">
    <property type="protein sequence ID" value="KAH3873359.1"/>
    <property type="molecule type" value="Genomic_DNA"/>
</dbReference>
<sequence length="101" mass="10550">MNNVQSGFAACGIWPLNKSVIPSEAYAPSTVTDVPPPTRPSTDCVPSTPTTTHKEIAANIQHNLTSNGACAIGSPPVFVTGAMSMSSMIEGLYPVLDVVKY</sequence>
<proteinExistence type="predicted"/>